<dbReference type="EMBL" id="JAATIT010000001">
    <property type="protein sequence ID" value="NJB88589.1"/>
    <property type="molecule type" value="Genomic_DNA"/>
</dbReference>
<dbReference type="RefSeq" id="WP_167919438.1">
    <property type="nucleotide sequence ID" value="NZ_JAATIT010000001.1"/>
</dbReference>
<dbReference type="Proteomes" id="UP000535078">
    <property type="component" value="Unassembled WGS sequence"/>
</dbReference>
<evidence type="ECO:0000313" key="2">
    <source>
        <dbReference type="EMBL" id="NJB88589.1"/>
    </source>
</evidence>
<gene>
    <name evidence="2" type="ORF">GGR90_000741</name>
</gene>
<evidence type="ECO:0000256" key="1">
    <source>
        <dbReference type="SAM" id="Coils"/>
    </source>
</evidence>
<dbReference type="AlphaFoldDB" id="A0A7X5XPI7"/>
<comment type="caution">
    <text evidence="2">The sequence shown here is derived from an EMBL/GenBank/DDBJ whole genome shotgun (WGS) entry which is preliminary data.</text>
</comment>
<name>A0A7X5XPI7_9SPHN</name>
<keyword evidence="1" id="KW-0175">Coiled coil</keyword>
<sequence length="69" mass="8036">MGRSWQDRVDAARQNLIDQRDRLDLWERELAKLATKVTTEDEQEKVITGLNEATLRIREQIDVLESLGV</sequence>
<accession>A0A7X5XPI7</accession>
<feature type="coiled-coil region" evidence="1">
    <location>
        <begin position="9"/>
        <end position="36"/>
    </location>
</feature>
<protein>
    <submittedName>
        <fullName evidence="2">Uncharacterized protein</fullName>
    </submittedName>
</protein>
<evidence type="ECO:0000313" key="3">
    <source>
        <dbReference type="Proteomes" id="UP000535078"/>
    </source>
</evidence>
<reference evidence="2 3" key="1">
    <citation type="submission" date="2020-03" db="EMBL/GenBank/DDBJ databases">
        <title>Genomic Encyclopedia of Type Strains, Phase IV (KMG-IV): sequencing the most valuable type-strain genomes for metagenomic binning, comparative biology and taxonomic classification.</title>
        <authorList>
            <person name="Goeker M."/>
        </authorList>
    </citation>
    <scope>NUCLEOTIDE SEQUENCE [LARGE SCALE GENOMIC DNA]</scope>
    <source>
        <strain evidence="2 3">DSM 25229</strain>
    </source>
</reference>
<organism evidence="2 3">
    <name type="scientific">Sphingopyxis italica</name>
    <dbReference type="NCBI Taxonomy" id="1129133"/>
    <lineage>
        <taxon>Bacteria</taxon>
        <taxon>Pseudomonadati</taxon>
        <taxon>Pseudomonadota</taxon>
        <taxon>Alphaproteobacteria</taxon>
        <taxon>Sphingomonadales</taxon>
        <taxon>Sphingomonadaceae</taxon>
        <taxon>Sphingopyxis</taxon>
    </lineage>
</organism>
<proteinExistence type="predicted"/>
<keyword evidence="3" id="KW-1185">Reference proteome</keyword>